<dbReference type="AlphaFoldDB" id="E0WQW0"/>
<sequence length="92" mass="10356">MTFSITAVYQHNLSPAATMLNRGQAHDRVILRHPQAIQQSLQVKRKGILSIIENKHRRAVTTAIVHICILSSRRSPNNIDGDRSITFKAITE</sequence>
<accession>E0WQW0</accession>
<proteinExistence type="predicted"/>
<dbReference type="EMBL" id="GL379589">
    <property type="protein sequence ID" value="EFL92520.1"/>
    <property type="molecule type" value="Genomic_DNA"/>
</dbReference>
<evidence type="ECO:0000313" key="1">
    <source>
        <dbReference type="EMBL" id="EFL92520.1"/>
    </source>
</evidence>
<name>E0WQW0_9ENTR</name>
<reference evidence="1" key="1">
    <citation type="journal article" date="2009" name="Environ. Microbiol.">
        <title>Dynamics of genome evolution in facultative symbionts of aphids.</title>
        <authorList>
            <person name="Degnan P.H."/>
            <person name="Leonardo T.E."/>
            <person name="Cass B.N."/>
            <person name="Hurwitz B."/>
            <person name="Stern D."/>
            <person name="Gibbs R.A."/>
            <person name="Richards S."/>
            <person name="Moran N.A."/>
        </authorList>
    </citation>
    <scope>NUCLEOTIDE SEQUENCE [LARGE SCALE GENOMIC DNA]</scope>
    <source>
        <strain evidence="1">LSR1</strain>
    </source>
</reference>
<keyword evidence="2" id="KW-1185">Reference proteome</keyword>
<evidence type="ECO:0000313" key="2">
    <source>
        <dbReference type="Proteomes" id="UP000005726"/>
    </source>
</evidence>
<dbReference type="HOGENOM" id="CLU_2407828_0_0_6"/>
<organism evidence="1 2">
    <name type="scientific">Candidatus Regiella insecticola LSR1</name>
    <dbReference type="NCBI Taxonomy" id="663321"/>
    <lineage>
        <taxon>Bacteria</taxon>
        <taxon>Pseudomonadati</taxon>
        <taxon>Pseudomonadota</taxon>
        <taxon>Gammaproteobacteria</taxon>
        <taxon>Enterobacterales</taxon>
        <taxon>Enterobacteriaceae</taxon>
        <taxon>aphid secondary symbionts</taxon>
        <taxon>Candidatus Regiella</taxon>
    </lineage>
</organism>
<dbReference type="Proteomes" id="UP000005726">
    <property type="component" value="Unassembled WGS sequence"/>
</dbReference>
<dbReference type="STRING" id="663321.REG_0310"/>
<protein>
    <submittedName>
        <fullName evidence="1">Uncharacterized protein</fullName>
    </submittedName>
</protein>
<gene>
    <name evidence="1" type="ORF">REG_0310</name>
</gene>